<sequence length="350" mass="36425">MEALAAVHPAQLQLGPDIPVALRRWTVADRRFLLVVPDIDAVMEMYLAAGHWDRDPYWCEPWPSALAMAEELLQRPDLVAGKRVCELGCGLGLAGLAAAVAGAAEVVLLDREPLALQCALLNAALNGLPTTTASPPAAAAGSAAAAPGATAGSMGSGASSGVQALSLQQLLPHLQAADAEQVVEQQRLLEEQRQAQAEAASASGGRNGGSAGGSSRGVVRAEVFDWSQPVAISPHHVMLVCDCLYEAFSVQPVAAVAPKLLTRDGSRLLLADPPDRARHNRECFLDLLCEEGGEFMVEESGEKGVQVYEASKGESRRVPVAMMHLRRAAGGDTVGPKLGRSGRQAAAGGG</sequence>
<dbReference type="KEGG" id="cvr:CHLNCDRAFT_136207"/>
<feature type="compositionally biased region" description="Gly residues" evidence="1">
    <location>
        <begin position="205"/>
        <end position="214"/>
    </location>
</feature>
<dbReference type="GeneID" id="17353495"/>
<dbReference type="AlphaFoldDB" id="E1ZK05"/>
<protein>
    <recommendedName>
        <fullName evidence="4">Methyltransferase small domain-containing protein</fullName>
    </recommendedName>
</protein>
<evidence type="ECO:0000256" key="1">
    <source>
        <dbReference type="SAM" id="MobiDB-lite"/>
    </source>
</evidence>
<feature type="compositionally biased region" description="Low complexity" evidence="1">
    <location>
        <begin position="194"/>
        <end position="204"/>
    </location>
</feature>
<dbReference type="Proteomes" id="UP000008141">
    <property type="component" value="Unassembled WGS sequence"/>
</dbReference>
<dbReference type="RefSeq" id="XP_005846053.1">
    <property type="nucleotide sequence ID" value="XM_005845991.1"/>
</dbReference>
<dbReference type="PANTHER" id="PTHR14614:SF132">
    <property type="entry name" value="PROTEIN-LYSINE METHYLTRANSFERASE C42C1.13"/>
    <property type="match status" value="1"/>
</dbReference>
<proteinExistence type="predicted"/>
<evidence type="ECO:0008006" key="4">
    <source>
        <dbReference type="Google" id="ProtNLM"/>
    </source>
</evidence>
<name>E1ZK05_CHLVA</name>
<reference evidence="2 3" key="1">
    <citation type="journal article" date="2010" name="Plant Cell">
        <title>The Chlorella variabilis NC64A genome reveals adaptation to photosymbiosis, coevolution with viruses, and cryptic sex.</title>
        <authorList>
            <person name="Blanc G."/>
            <person name="Duncan G."/>
            <person name="Agarkova I."/>
            <person name="Borodovsky M."/>
            <person name="Gurnon J."/>
            <person name="Kuo A."/>
            <person name="Lindquist E."/>
            <person name="Lucas S."/>
            <person name="Pangilinan J."/>
            <person name="Polle J."/>
            <person name="Salamov A."/>
            <person name="Terry A."/>
            <person name="Yamada T."/>
            <person name="Dunigan D.D."/>
            <person name="Grigoriev I.V."/>
            <person name="Claverie J.M."/>
            <person name="Van Etten J.L."/>
        </authorList>
    </citation>
    <scope>NUCLEOTIDE SEQUENCE [LARGE SCALE GENOMIC DNA]</scope>
    <source>
        <strain evidence="2 3">NC64A</strain>
    </source>
</reference>
<accession>E1ZK05</accession>
<dbReference type="InParanoid" id="E1ZK05"/>
<gene>
    <name evidence="2" type="ORF">CHLNCDRAFT_136207</name>
</gene>
<evidence type="ECO:0000313" key="3">
    <source>
        <dbReference type="Proteomes" id="UP000008141"/>
    </source>
</evidence>
<dbReference type="PANTHER" id="PTHR14614">
    <property type="entry name" value="HEPATOCELLULAR CARCINOMA-ASSOCIATED ANTIGEN"/>
    <property type="match status" value="1"/>
</dbReference>
<feature type="region of interest" description="Disordered" evidence="1">
    <location>
        <begin position="193"/>
        <end position="214"/>
    </location>
</feature>
<evidence type="ECO:0000313" key="2">
    <source>
        <dbReference type="EMBL" id="EFN53951.1"/>
    </source>
</evidence>
<dbReference type="InterPro" id="IPR029063">
    <property type="entry name" value="SAM-dependent_MTases_sf"/>
</dbReference>
<dbReference type="eggNOG" id="ENOG502QUSY">
    <property type="taxonomic scope" value="Eukaryota"/>
</dbReference>
<dbReference type="InterPro" id="IPR019410">
    <property type="entry name" value="Methyltransf_16"/>
</dbReference>
<dbReference type="SUPFAM" id="SSF53335">
    <property type="entry name" value="S-adenosyl-L-methionine-dependent methyltransferases"/>
    <property type="match status" value="1"/>
</dbReference>
<dbReference type="EMBL" id="GL433849">
    <property type="protein sequence ID" value="EFN53951.1"/>
    <property type="molecule type" value="Genomic_DNA"/>
</dbReference>
<dbReference type="Gene3D" id="3.40.50.150">
    <property type="entry name" value="Vaccinia Virus protein VP39"/>
    <property type="match status" value="1"/>
</dbReference>
<feature type="region of interest" description="Disordered" evidence="1">
    <location>
        <begin position="329"/>
        <end position="350"/>
    </location>
</feature>
<dbReference type="Pfam" id="PF06325">
    <property type="entry name" value="PrmA"/>
    <property type="match status" value="1"/>
</dbReference>
<dbReference type="OMA" id="WCRIWPS"/>
<organism evidence="3">
    <name type="scientific">Chlorella variabilis</name>
    <name type="common">Green alga</name>
    <dbReference type="NCBI Taxonomy" id="554065"/>
    <lineage>
        <taxon>Eukaryota</taxon>
        <taxon>Viridiplantae</taxon>
        <taxon>Chlorophyta</taxon>
        <taxon>core chlorophytes</taxon>
        <taxon>Trebouxiophyceae</taxon>
        <taxon>Chlorellales</taxon>
        <taxon>Chlorellaceae</taxon>
        <taxon>Chlorella clade</taxon>
        <taxon>Chlorella</taxon>
    </lineage>
</organism>
<keyword evidence="3" id="KW-1185">Reference proteome</keyword>
<dbReference type="OrthoDB" id="413520at2759"/>